<protein>
    <submittedName>
        <fullName evidence="1">Uncharacterized protein</fullName>
    </submittedName>
</protein>
<gene>
    <name evidence="1" type="ORF">TNIN_218971</name>
</gene>
<accession>A0A8X6XFL1</accession>
<dbReference type="EMBL" id="BMAV01008831">
    <property type="protein sequence ID" value="GFY52715.1"/>
    <property type="molecule type" value="Genomic_DNA"/>
</dbReference>
<dbReference type="AlphaFoldDB" id="A0A8X6XFL1"/>
<proteinExistence type="predicted"/>
<organism evidence="1 2">
    <name type="scientific">Trichonephila inaurata madagascariensis</name>
    <dbReference type="NCBI Taxonomy" id="2747483"/>
    <lineage>
        <taxon>Eukaryota</taxon>
        <taxon>Metazoa</taxon>
        <taxon>Ecdysozoa</taxon>
        <taxon>Arthropoda</taxon>
        <taxon>Chelicerata</taxon>
        <taxon>Arachnida</taxon>
        <taxon>Araneae</taxon>
        <taxon>Araneomorphae</taxon>
        <taxon>Entelegynae</taxon>
        <taxon>Araneoidea</taxon>
        <taxon>Nephilidae</taxon>
        <taxon>Trichonephila</taxon>
        <taxon>Trichonephila inaurata</taxon>
    </lineage>
</organism>
<sequence length="165" mass="19486">MARTRSTCYNYYHSRTNHEGKGHFQSLSFISRKWQEREARVTTPTIAGRIMREKFTSKALSFIRRKWQEREARITTPTIAGRMMRKKVTAKPIIHKEEMARTRSTCYNIYHSGKNHEEKGHFQSLSFISRKWQEQEARVTTPTIAGRIMNLIFITPKPKPLLICK</sequence>
<name>A0A8X6XFL1_9ARAC</name>
<evidence type="ECO:0000313" key="2">
    <source>
        <dbReference type="Proteomes" id="UP000886998"/>
    </source>
</evidence>
<keyword evidence="2" id="KW-1185">Reference proteome</keyword>
<comment type="caution">
    <text evidence="1">The sequence shown here is derived from an EMBL/GenBank/DDBJ whole genome shotgun (WGS) entry which is preliminary data.</text>
</comment>
<dbReference type="Proteomes" id="UP000886998">
    <property type="component" value="Unassembled WGS sequence"/>
</dbReference>
<reference evidence="1" key="1">
    <citation type="submission" date="2020-08" db="EMBL/GenBank/DDBJ databases">
        <title>Multicomponent nature underlies the extraordinary mechanical properties of spider dragline silk.</title>
        <authorList>
            <person name="Kono N."/>
            <person name="Nakamura H."/>
            <person name="Mori M."/>
            <person name="Yoshida Y."/>
            <person name="Ohtoshi R."/>
            <person name="Malay A.D."/>
            <person name="Moran D.A.P."/>
            <person name="Tomita M."/>
            <person name="Numata K."/>
            <person name="Arakawa K."/>
        </authorList>
    </citation>
    <scope>NUCLEOTIDE SEQUENCE</scope>
</reference>
<evidence type="ECO:0000313" key="1">
    <source>
        <dbReference type="EMBL" id="GFY52715.1"/>
    </source>
</evidence>